<feature type="transmembrane region" description="Helical" evidence="6">
    <location>
        <begin position="255"/>
        <end position="274"/>
    </location>
</feature>
<name>A0A9X9Y9M4_9BRAD</name>
<feature type="transmembrane region" description="Helical" evidence="6">
    <location>
        <begin position="76"/>
        <end position="100"/>
    </location>
</feature>
<comment type="similarity">
    <text evidence="2">Belongs to the EamA transporter family.</text>
</comment>
<feature type="transmembrane region" description="Helical" evidence="6">
    <location>
        <begin position="106"/>
        <end position="126"/>
    </location>
</feature>
<accession>A0A9X9Y9M4</accession>
<dbReference type="PANTHER" id="PTHR32322">
    <property type="entry name" value="INNER MEMBRANE TRANSPORTER"/>
    <property type="match status" value="1"/>
</dbReference>
<dbReference type="KEGG" id="bban:J4G43_021840"/>
<feature type="transmembrane region" description="Helical" evidence="6">
    <location>
        <begin position="45"/>
        <end position="64"/>
    </location>
</feature>
<feature type="transmembrane region" description="Helical" evidence="6">
    <location>
        <begin position="190"/>
        <end position="210"/>
    </location>
</feature>
<dbReference type="PANTHER" id="PTHR32322:SF2">
    <property type="entry name" value="EAMA DOMAIN-CONTAINING PROTEIN"/>
    <property type="match status" value="1"/>
</dbReference>
<dbReference type="AlphaFoldDB" id="A0A9X9Y9M4"/>
<reference evidence="8 9" key="1">
    <citation type="journal article" date="2022" name="Int. J. Syst. Evol. Microbiol.">
        <title>Strains of Bradyrhizobium barranii sp. nov. associated with legumes native to Canada are symbionts of soybeans and belong to different subspecies (subsp. barranii subsp. nov. and subsp. apii subsp. nov.) and symbiovars (sv. glycinearum and sv. septentrionale).</title>
        <authorList>
            <person name="Bromfield E.S.P."/>
            <person name="Cloutier S."/>
            <person name="Wasai-Hara S."/>
            <person name="Minamisawa K."/>
        </authorList>
    </citation>
    <scope>NUCLEOTIDE SEQUENCE [LARGE SCALE GENOMIC DNA]</scope>
    <source>
        <strain evidence="8 9">144S4</strain>
    </source>
</reference>
<keyword evidence="5 6" id="KW-0472">Membrane</keyword>
<feature type="domain" description="EamA" evidence="7">
    <location>
        <begin position="16"/>
        <end position="148"/>
    </location>
</feature>
<evidence type="ECO:0000256" key="3">
    <source>
        <dbReference type="ARBA" id="ARBA00022692"/>
    </source>
</evidence>
<feature type="transmembrane region" description="Helical" evidence="6">
    <location>
        <begin position="222"/>
        <end position="243"/>
    </location>
</feature>
<organism evidence="8 9">
    <name type="scientific">Bradyrhizobium barranii subsp. barranii</name>
    <dbReference type="NCBI Taxonomy" id="2823807"/>
    <lineage>
        <taxon>Bacteria</taxon>
        <taxon>Pseudomonadati</taxon>
        <taxon>Pseudomonadota</taxon>
        <taxon>Alphaproteobacteria</taxon>
        <taxon>Hyphomicrobiales</taxon>
        <taxon>Nitrobacteraceae</taxon>
        <taxon>Bradyrhizobium</taxon>
        <taxon>Bradyrhizobium barranii</taxon>
    </lineage>
</organism>
<feature type="domain" description="EamA" evidence="7">
    <location>
        <begin position="161"/>
        <end position="297"/>
    </location>
</feature>
<sequence length="314" mass="32535">MLRSNLVKGGSVGEISGVLAAVLSSGLGGTSIGATRYLVSSLDPLAIGSFRFGIGFLLLLPLTLLRGDRWPGRGDWAAATGLGILFFALFPILFNASLIFTTAARGALALSTLPLLSLVIGAALGAEALSWRKSIGVVIATFGVAVALLSDLTSAPSGAWRGDLLMMAAALCMALYGIWSKPLIRRSSPIAFTTMSMAAGAVCLILLSYIRGSFAPVAGFGAPQWLAAFYLGAFGAALTFYLWAFALERTTPTRVAISVTVNPITASLVGAWLLNEPLRWNLAAGIVAVFAGIWIATTTGRRAQAARVPASGQA</sequence>
<evidence type="ECO:0000256" key="6">
    <source>
        <dbReference type="SAM" id="Phobius"/>
    </source>
</evidence>
<dbReference type="InterPro" id="IPR000620">
    <property type="entry name" value="EamA_dom"/>
</dbReference>
<protein>
    <submittedName>
        <fullName evidence="8">DMT family transporter</fullName>
    </submittedName>
</protein>
<keyword evidence="4 6" id="KW-1133">Transmembrane helix</keyword>
<dbReference type="InterPro" id="IPR037185">
    <property type="entry name" value="EmrE-like"/>
</dbReference>
<evidence type="ECO:0000256" key="1">
    <source>
        <dbReference type="ARBA" id="ARBA00004141"/>
    </source>
</evidence>
<gene>
    <name evidence="8" type="ORF">J4G43_021840</name>
</gene>
<proteinExistence type="inferred from homology"/>
<dbReference type="Proteomes" id="UP000664702">
    <property type="component" value="Chromosome"/>
</dbReference>
<dbReference type="GO" id="GO:0016020">
    <property type="term" value="C:membrane"/>
    <property type="evidence" value="ECO:0007669"/>
    <property type="project" value="UniProtKB-SubCell"/>
</dbReference>
<evidence type="ECO:0000256" key="2">
    <source>
        <dbReference type="ARBA" id="ARBA00007362"/>
    </source>
</evidence>
<comment type="subcellular location">
    <subcellularLocation>
        <location evidence="1">Membrane</location>
        <topology evidence="1">Multi-pass membrane protein</topology>
    </subcellularLocation>
</comment>
<feature type="transmembrane region" description="Helical" evidence="6">
    <location>
        <begin position="135"/>
        <end position="153"/>
    </location>
</feature>
<dbReference type="Gene3D" id="1.10.3730.20">
    <property type="match status" value="1"/>
</dbReference>
<dbReference type="Pfam" id="PF00892">
    <property type="entry name" value="EamA"/>
    <property type="match status" value="2"/>
</dbReference>
<feature type="transmembrane region" description="Helical" evidence="6">
    <location>
        <begin position="159"/>
        <end position="178"/>
    </location>
</feature>
<evidence type="ECO:0000259" key="7">
    <source>
        <dbReference type="Pfam" id="PF00892"/>
    </source>
</evidence>
<evidence type="ECO:0000256" key="5">
    <source>
        <dbReference type="ARBA" id="ARBA00023136"/>
    </source>
</evidence>
<evidence type="ECO:0000256" key="4">
    <source>
        <dbReference type="ARBA" id="ARBA00022989"/>
    </source>
</evidence>
<feature type="transmembrane region" description="Helical" evidence="6">
    <location>
        <begin position="12"/>
        <end position="39"/>
    </location>
</feature>
<dbReference type="EMBL" id="CP086136">
    <property type="protein sequence ID" value="UEM16618.1"/>
    <property type="molecule type" value="Genomic_DNA"/>
</dbReference>
<evidence type="ECO:0000313" key="8">
    <source>
        <dbReference type="EMBL" id="UEM16618.1"/>
    </source>
</evidence>
<dbReference type="InterPro" id="IPR050638">
    <property type="entry name" value="AA-Vitamin_Transporters"/>
</dbReference>
<evidence type="ECO:0000313" key="9">
    <source>
        <dbReference type="Proteomes" id="UP000664702"/>
    </source>
</evidence>
<feature type="transmembrane region" description="Helical" evidence="6">
    <location>
        <begin position="280"/>
        <end position="297"/>
    </location>
</feature>
<keyword evidence="3 6" id="KW-0812">Transmembrane</keyword>
<dbReference type="SUPFAM" id="SSF103481">
    <property type="entry name" value="Multidrug resistance efflux transporter EmrE"/>
    <property type="match status" value="2"/>
</dbReference>